<comment type="caution">
    <text evidence="1">The sequence shown here is derived from an EMBL/GenBank/DDBJ whole genome shotgun (WGS) entry which is preliminary data.</text>
</comment>
<dbReference type="OrthoDB" id="2986585at2"/>
<protein>
    <recommendedName>
        <fullName evidence="3">Hydrolase</fullName>
    </recommendedName>
</protein>
<dbReference type="Proteomes" id="UP000448867">
    <property type="component" value="Unassembled WGS sequence"/>
</dbReference>
<organism evidence="1 2">
    <name type="scientific">Metabacillus lacus</name>
    <dbReference type="NCBI Taxonomy" id="1983721"/>
    <lineage>
        <taxon>Bacteria</taxon>
        <taxon>Bacillati</taxon>
        <taxon>Bacillota</taxon>
        <taxon>Bacilli</taxon>
        <taxon>Bacillales</taxon>
        <taxon>Bacillaceae</taxon>
        <taxon>Metabacillus</taxon>
    </lineage>
</organism>
<dbReference type="SUPFAM" id="SSF53474">
    <property type="entry name" value="alpha/beta-Hydrolases"/>
    <property type="match status" value="1"/>
</dbReference>
<dbReference type="EMBL" id="WKKI01000036">
    <property type="protein sequence ID" value="MRX73474.1"/>
    <property type="molecule type" value="Genomic_DNA"/>
</dbReference>
<evidence type="ECO:0008006" key="3">
    <source>
        <dbReference type="Google" id="ProtNLM"/>
    </source>
</evidence>
<keyword evidence="2" id="KW-1185">Reference proteome</keyword>
<dbReference type="RefSeq" id="WP_154308939.1">
    <property type="nucleotide sequence ID" value="NZ_WKKI01000036.1"/>
</dbReference>
<reference evidence="1 2" key="1">
    <citation type="submission" date="2019-11" db="EMBL/GenBank/DDBJ databases">
        <title>Bacillus lacus genome.</title>
        <authorList>
            <person name="Allen C.J."/>
            <person name="Newman J.D."/>
        </authorList>
    </citation>
    <scope>NUCLEOTIDE SEQUENCE [LARGE SCALE GENOMIC DNA]</scope>
    <source>
        <strain evidence="1 2">KCTC 33946</strain>
    </source>
</reference>
<evidence type="ECO:0000313" key="1">
    <source>
        <dbReference type="EMBL" id="MRX73474.1"/>
    </source>
</evidence>
<evidence type="ECO:0000313" key="2">
    <source>
        <dbReference type="Proteomes" id="UP000448867"/>
    </source>
</evidence>
<sequence>MEIAERFFKIEGEWSVIHYPYRPNGFGVFILGDKQQFVDGKSSFWQQHIGRKQLLDALLLEGYTVFYSNLYGKHWNSLRSIDLARKTIHIVLKKEILNKKIHLLAEGMGALTSLEIMNSPSAQIRSAAMLNPCLDLPAQILLEKQNRFYFKKLLMELAAAHGIDQKEVLKADFRKLEDYESDVPVRIWQKTNNSPYPYQQHCRRYEEIRKKQGSSIDLVFHMADNSYRLHQAIPKFFKEHEKNL</sequence>
<gene>
    <name evidence="1" type="ORF">GJU40_15125</name>
</gene>
<proteinExistence type="predicted"/>
<dbReference type="AlphaFoldDB" id="A0A7X2M0Z1"/>
<accession>A0A7X2M0Z1</accession>
<name>A0A7X2M0Z1_9BACI</name>
<dbReference type="Gene3D" id="3.40.50.1820">
    <property type="entry name" value="alpha/beta hydrolase"/>
    <property type="match status" value="1"/>
</dbReference>
<dbReference type="InterPro" id="IPR029058">
    <property type="entry name" value="AB_hydrolase_fold"/>
</dbReference>